<feature type="region of interest" description="Disordered" evidence="1">
    <location>
        <begin position="274"/>
        <end position="299"/>
    </location>
</feature>
<dbReference type="EMBL" id="JAQQBS010000002">
    <property type="protein sequence ID" value="KAK0172252.1"/>
    <property type="molecule type" value="Genomic_DNA"/>
</dbReference>
<keyword evidence="2" id="KW-0812">Transmembrane</keyword>
<keyword evidence="2" id="KW-1133">Transmembrane helix</keyword>
<dbReference type="Proteomes" id="UP001168990">
    <property type="component" value="Unassembled WGS sequence"/>
</dbReference>
<dbReference type="PANTHER" id="PTHR20948">
    <property type="entry name" value="TRANSMEMBRANE PROTEIN 164"/>
    <property type="match status" value="1"/>
</dbReference>
<dbReference type="AlphaFoldDB" id="A0AA39FMA1"/>
<keyword evidence="2" id="KW-0472">Membrane</keyword>
<sequence length="299" mass="33986">MLEWAYDGVNSSIPRNVGPECAEYLSPKYKLFETLVVSVLTIYLLVKGYQTIKLPNNVKYVNQDRTGKKVLLIFMSIVLGIEIGFKFTSRTVVYILNPCHITTVIQLYLLAAKPSSLVTALFRIQLNFMNGPVLAYMFPETESRKIFADKAMYYLQHGLMVVIPYYLIRIGGVYSVEPLSDPSWCILAYGLNLAYHWWVLQLAALPIQVNLSHILCPAVLDPFEGQFYRLGAVLHEALLCPFLAKLFCITSDFLLTKFPPTRVKSSINDTIEHYFPHNDSDKGDKEREGRSKDSSIHSD</sequence>
<feature type="transmembrane region" description="Helical" evidence="2">
    <location>
        <begin position="31"/>
        <end position="49"/>
    </location>
</feature>
<comment type="caution">
    <text evidence="3">The sequence shown here is derived from an EMBL/GenBank/DDBJ whole genome shotgun (WGS) entry which is preliminary data.</text>
</comment>
<feature type="transmembrane region" description="Helical" evidence="2">
    <location>
        <begin position="70"/>
        <end position="87"/>
    </location>
</feature>
<dbReference type="PANTHER" id="PTHR20948:SF2">
    <property type="entry name" value="TRANSMEMBRANE PROTEIN 164"/>
    <property type="match status" value="1"/>
</dbReference>
<reference evidence="3" key="1">
    <citation type="journal article" date="2023" name="bioRxiv">
        <title>Scaffold-level genome assemblies of two parasitoid biocontrol wasps reveal the parthenogenesis mechanism and an associated novel virus.</title>
        <authorList>
            <person name="Inwood S."/>
            <person name="Skelly J."/>
            <person name="Guhlin J."/>
            <person name="Harrop T."/>
            <person name="Goldson S."/>
            <person name="Dearden P."/>
        </authorList>
    </citation>
    <scope>NUCLEOTIDE SEQUENCE</scope>
    <source>
        <strain evidence="3">Irish</strain>
        <tissue evidence="3">Whole body</tissue>
    </source>
</reference>
<evidence type="ECO:0000313" key="3">
    <source>
        <dbReference type="EMBL" id="KAK0172252.1"/>
    </source>
</evidence>
<accession>A0AA39FMA1</accession>
<evidence type="ECO:0008006" key="5">
    <source>
        <dbReference type="Google" id="ProtNLM"/>
    </source>
</evidence>
<dbReference type="InterPro" id="IPR026508">
    <property type="entry name" value="TMEM164"/>
</dbReference>
<name>A0AA39FMA1_9HYME</name>
<evidence type="ECO:0000256" key="1">
    <source>
        <dbReference type="SAM" id="MobiDB-lite"/>
    </source>
</evidence>
<evidence type="ECO:0000313" key="4">
    <source>
        <dbReference type="Proteomes" id="UP001168990"/>
    </source>
</evidence>
<protein>
    <recommendedName>
        <fullName evidence="5">Transmembrane protein 164</fullName>
    </recommendedName>
</protein>
<keyword evidence="4" id="KW-1185">Reference proteome</keyword>
<reference evidence="3" key="2">
    <citation type="submission" date="2023-03" db="EMBL/GenBank/DDBJ databases">
        <authorList>
            <person name="Inwood S.N."/>
            <person name="Skelly J.G."/>
            <person name="Guhlin J."/>
            <person name="Harrop T.W.R."/>
            <person name="Goldson S.G."/>
            <person name="Dearden P.K."/>
        </authorList>
    </citation>
    <scope>NUCLEOTIDE SEQUENCE</scope>
    <source>
        <strain evidence="3">Irish</strain>
        <tissue evidence="3">Whole body</tissue>
    </source>
</reference>
<gene>
    <name evidence="3" type="ORF">PV328_005596</name>
</gene>
<organism evidence="3 4">
    <name type="scientific">Microctonus aethiopoides</name>
    <dbReference type="NCBI Taxonomy" id="144406"/>
    <lineage>
        <taxon>Eukaryota</taxon>
        <taxon>Metazoa</taxon>
        <taxon>Ecdysozoa</taxon>
        <taxon>Arthropoda</taxon>
        <taxon>Hexapoda</taxon>
        <taxon>Insecta</taxon>
        <taxon>Pterygota</taxon>
        <taxon>Neoptera</taxon>
        <taxon>Endopterygota</taxon>
        <taxon>Hymenoptera</taxon>
        <taxon>Apocrita</taxon>
        <taxon>Ichneumonoidea</taxon>
        <taxon>Braconidae</taxon>
        <taxon>Euphorinae</taxon>
        <taxon>Microctonus</taxon>
    </lineage>
</organism>
<evidence type="ECO:0000256" key="2">
    <source>
        <dbReference type="SAM" id="Phobius"/>
    </source>
</evidence>
<dbReference type="Pfam" id="PF14808">
    <property type="entry name" value="TMEM164"/>
    <property type="match status" value="1"/>
</dbReference>
<proteinExistence type="predicted"/>